<dbReference type="Gene3D" id="1.20.5.1930">
    <property type="match status" value="1"/>
</dbReference>
<keyword evidence="3 8" id="KW-0808">Transferase</keyword>
<dbReference type="InterPro" id="IPR029016">
    <property type="entry name" value="GAF-like_dom_sf"/>
</dbReference>
<dbReference type="Pfam" id="PF07730">
    <property type="entry name" value="HisKA_3"/>
    <property type="match status" value="1"/>
</dbReference>
<reference evidence="11 12" key="1">
    <citation type="submission" date="2016-06" db="EMBL/GenBank/DDBJ databases">
        <title>Genome sequence of endosymbiont of Candidatus Endolucinida thiodiazotropha.</title>
        <authorList>
            <person name="Poehlein A."/>
            <person name="Koenig S."/>
            <person name="Heiden S.E."/>
            <person name="Thuermer A."/>
            <person name="Voget S."/>
            <person name="Daniel R."/>
            <person name="Markert S."/>
            <person name="Gros O."/>
            <person name="Schweder T."/>
        </authorList>
    </citation>
    <scope>NUCLEOTIDE SEQUENCE [LARGE SCALE GENOMIC DNA]</scope>
    <source>
        <strain evidence="11 12">COS</strain>
    </source>
</reference>
<dbReference type="InterPro" id="IPR016380">
    <property type="entry name" value="Sig_transdc_His_kin_NarX/NarQ"/>
</dbReference>
<dbReference type="Gene3D" id="3.30.450.40">
    <property type="match status" value="1"/>
</dbReference>
<comment type="caution">
    <text evidence="11">The sequence shown here is derived from an EMBL/GenBank/DDBJ whole genome shotgun (WGS) entry which is preliminary data.</text>
</comment>
<evidence type="ECO:0000256" key="5">
    <source>
        <dbReference type="ARBA" id="ARBA00022777"/>
    </source>
</evidence>
<accession>A0A7Z0VMU9</accession>
<evidence type="ECO:0000256" key="8">
    <source>
        <dbReference type="PIRNR" id="PIRNR003167"/>
    </source>
</evidence>
<keyword evidence="12" id="KW-1185">Reference proteome</keyword>
<keyword evidence="7 8" id="KW-0902">Two-component regulatory system</keyword>
<dbReference type="PIRSF" id="PIRSF003167">
    <property type="entry name" value="STHK_NarX/NarQ"/>
    <property type="match status" value="1"/>
</dbReference>
<gene>
    <name evidence="11" type="ORF">CODIS_10600</name>
</gene>
<evidence type="ECO:0000313" key="11">
    <source>
        <dbReference type="EMBL" id="ODJ88514.1"/>
    </source>
</evidence>
<evidence type="ECO:0000256" key="7">
    <source>
        <dbReference type="ARBA" id="ARBA00023012"/>
    </source>
</evidence>
<evidence type="ECO:0000259" key="10">
    <source>
        <dbReference type="PROSITE" id="PS50109"/>
    </source>
</evidence>
<dbReference type="PANTHER" id="PTHR24421">
    <property type="entry name" value="NITRATE/NITRITE SENSOR PROTEIN NARX-RELATED"/>
    <property type="match status" value="1"/>
</dbReference>
<keyword evidence="9" id="KW-0812">Transmembrane</keyword>
<dbReference type="SUPFAM" id="SSF55874">
    <property type="entry name" value="ATPase domain of HSP90 chaperone/DNA topoisomerase II/histidine kinase"/>
    <property type="match status" value="1"/>
</dbReference>
<dbReference type="PROSITE" id="PS50109">
    <property type="entry name" value="HIS_KIN"/>
    <property type="match status" value="1"/>
</dbReference>
<dbReference type="GO" id="GO:0005886">
    <property type="term" value="C:plasma membrane"/>
    <property type="evidence" value="ECO:0007669"/>
    <property type="project" value="UniProtKB-SubCell"/>
</dbReference>
<keyword evidence="8" id="KW-1003">Cell membrane</keyword>
<keyword evidence="2" id="KW-0597">Phosphoprotein</keyword>
<dbReference type="Pfam" id="PF02518">
    <property type="entry name" value="HATPase_c"/>
    <property type="match status" value="1"/>
</dbReference>
<dbReference type="PANTHER" id="PTHR24421:SF10">
    <property type="entry name" value="NITRATE_NITRITE SENSOR PROTEIN NARQ"/>
    <property type="match status" value="1"/>
</dbReference>
<keyword evidence="5 8" id="KW-0418">Kinase</keyword>
<dbReference type="InterPro" id="IPR050482">
    <property type="entry name" value="Sensor_HK_TwoCompSys"/>
</dbReference>
<proteinExistence type="predicted"/>
<dbReference type="Proteomes" id="UP000094769">
    <property type="component" value="Unassembled WGS sequence"/>
</dbReference>
<dbReference type="GO" id="GO:0046983">
    <property type="term" value="F:protein dimerization activity"/>
    <property type="evidence" value="ECO:0007669"/>
    <property type="project" value="UniProtKB-UniRule"/>
</dbReference>
<name>A0A7Z0VMU9_9GAMM</name>
<protein>
    <recommendedName>
        <fullName evidence="8">Sensor protein</fullName>
        <ecNumber evidence="8">2.7.13.3</ecNumber>
    </recommendedName>
</protein>
<evidence type="ECO:0000256" key="2">
    <source>
        <dbReference type="ARBA" id="ARBA00022553"/>
    </source>
</evidence>
<dbReference type="GO" id="GO:0005524">
    <property type="term" value="F:ATP binding"/>
    <property type="evidence" value="ECO:0007669"/>
    <property type="project" value="UniProtKB-UniRule"/>
</dbReference>
<dbReference type="EC" id="2.7.13.3" evidence="8"/>
<dbReference type="CDD" id="cd16917">
    <property type="entry name" value="HATPase_UhpB-NarQ-NarX-like"/>
    <property type="match status" value="1"/>
</dbReference>
<dbReference type="SMART" id="SM00387">
    <property type="entry name" value="HATPase_c"/>
    <property type="match status" value="1"/>
</dbReference>
<evidence type="ECO:0000256" key="1">
    <source>
        <dbReference type="ARBA" id="ARBA00000085"/>
    </source>
</evidence>
<dbReference type="GO" id="GO:0000155">
    <property type="term" value="F:phosphorelay sensor kinase activity"/>
    <property type="evidence" value="ECO:0007669"/>
    <property type="project" value="UniProtKB-UniRule"/>
</dbReference>
<keyword evidence="6 8" id="KW-0067">ATP-binding</keyword>
<dbReference type="Gene3D" id="3.30.565.10">
    <property type="entry name" value="Histidine kinase-like ATPase, C-terminal domain"/>
    <property type="match status" value="1"/>
</dbReference>
<dbReference type="RefSeq" id="WP_235615132.1">
    <property type="nucleotide sequence ID" value="NZ_MARB01000005.1"/>
</dbReference>
<keyword evidence="8 9" id="KW-0472">Membrane</keyword>
<dbReference type="InterPro" id="IPR011712">
    <property type="entry name" value="Sig_transdc_His_kin_sub3_dim/P"/>
</dbReference>
<evidence type="ECO:0000256" key="4">
    <source>
        <dbReference type="ARBA" id="ARBA00022741"/>
    </source>
</evidence>
<dbReference type="AlphaFoldDB" id="A0A7Z0VMU9"/>
<dbReference type="InterPro" id="IPR005467">
    <property type="entry name" value="His_kinase_dom"/>
</dbReference>
<keyword evidence="4 8" id="KW-0547">Nucleotide-binding</keyword>
<dbReference type="EMBL" id="MARB01000005">
    <property type="protein sequence ID" value="ODJ88514.1"/>
    <property type="molecule type" value="Genomic_DNA"/>
</dbReference>
<dbReference type="InterPro" id="IPR036890">
    <property type="entry name" value="HATPase_C_sf"/>
</dbReference>
<dbReference type="InterPro" id="IPR003594">
    <property type="entry name" value="HATPase_dom"/>
</dbReference>
<evidence type="ECO:0000256" key="9">
    <source>
        <dbReference type="SAM" id="Phobius"/>
    </source>
</evidence>
<feature type="transmembrane region" description="Helical" evidence="9">
    <location>
        <begin position="50"/>
        <end position="74"/>
    </location>
</feature>
<feature type="transmembrane region" description="Helical" evidence="9">
    <location>
        <begin position="80"/>
        <end position="101"/>
    </location>
</feature>
<evidence type="ECO:0000256" key="6">
    <source>
        <dbReference type="ARBA" id="ARBA00022840"/>
    </source>
</evidence>
<keyword evidence="8" id="KW-0997">Cell inner membrane</keyword>
<dbReference type="SUPFAM" id="SSF55781">
    <property type="entry name" value="GAF domain-like"/>
    <property type="match status" value="1"/>
</dbReference>
<evidence type="ECO:0000256" key="3">
    <source>
        <dbReference type="ARBA" id="ARBA00022679"/>
    </source>
</evidence>
<feature type="domain" description="Histidine kinase" evidence="10">
    <location>
        <begin position="350"/>
        <end position="550"/>
    </location>
</feature>
<organism evidence="11 12">
    <name type="scientific">Candidatus Thiodiazotropha endolucinida</name>
    <dbReference type="NCBI Taxonomy" id="1655433"/>
    <lineage>
        <taxon>Bacteria</taxon>
        <taxon>Pseudomonadati</taxon>
        <taxon>Pseudomonadota</taxon>
        <taxon>Gammaproteobacteria</taxon>
        <taxon>Chromatiales</taxon>
        <taxon>Sedimenticolaceae</taxon>
        <taxon>Candidatus Thiodiazotropha</taxon>
    </lineage>
</organism>
<keyword evidence="9" id="KW-1133">Transmembrane helix</keyword>
<comment type="catalytic activity">
    <reaction evidence="1 8">
        <text>ATP + protein L-histidine = ADP + protein N-phospho-L-histidine.</text>
        <dbReference type="EC" id="2.7.13.3"/>
    </reaction>
</comment>
<evidence type="ECO:0000313" key="12">
    <source>
        <dbReference type="Proteomes" id="UP000094769"/>
    </source>
</evidence>
<sequence>MQVEEEQLSMNKVPDIAGGNDRPQDKLTWIEGLIDSKHWPSLRILFTGNLLLPISILGGSVLASLFTVLIMFIYQQGRSTLQVVLLLSITLTLFSLILVLIRLRSQLLHPLSSLEQFVNQVCQGEPVASKGHEQTGVLSGMARDIDSLSEELTDIYEDMEVRVARQTARLAQKTTSLQVLYDVAAGINQSENLDELLLEYMGVFKRMVNARSATVHLVLQDDRVRQVGCIDLQGRLYNEQEMLPIKLCQCGIALSPGDILCSQDARVCSRRNNRTMYGANEVERVSVPMWYHGDVLGFYHLYVDKPGIYDGREDVLDILNTIGSHLGMAVAKQRSDSEARRLSIVEERTSLAHELHDSLAQTIASLRFQVRMLEETLQNDQISEKAVQEAQRIHNGLDEAHDELRELINSFRAPFDQRGLVPALSKLVERFNQETGISAFFQPDCLKTDLDTSQEMQALRIVQEALANIRKHAKAHTIRVLLRCRSPGSYLILVEDDGVGFEGAVPQGNPGEHIGLSIMEERARRVGGELSIESEPGEGTRVELVIRNEKNEASLQR</sequence>
<comment type="subcellular location">
    <subcellularLocation>
        <location evidence="8">Cell inner membrane</location>
    </subcellularLocation>
</comment>